<sequence>MGALSRSHSLLLPSPAYIYSPDIGFAIIPSPSLLHRLGFQIPIDRSIDRAIALFFFFLLLLLVARLMPIIHGDEGEIGSDAARRGTSDAVFNAFARAALLKRHEPAEALLASRRAPWLGEALKKDPEKASGRLAVDYSRCSSSYSGIFQVSYIGMGPRRRE</sequence>
<keyword evidence="1" id="KW-0812">Transmembrane</keyword>
<feature type="transmembrane region" description="Helical" evidence="1">
    <location>
        <begin position="16"/>
        <end position="38"/>
    </location>
</feature>
<protein>
    <submittedName>
        <fullName evidence="2">Uncharacterized protein</fullName>
    </submittedName>
</protein>
<evidence type="ECO:0000256" key="1">
    <source>
        <dbReference type="SAM" id="Phobius"/>
    </source>
</evidence>
<accession>A0A6V7P0Z2</accession>
<keyword evidence="1" id="KW-1133">Transmembrane helix</keyword>
<feature type="transmembrane region" description="Helical" evidence="1">
    <location>
        <begin position="50"/>
        <end position="70"/>
    </location>
</feature>
<proteinExistence type="predicted"/>
<dbReference type="AlphaFoldDB" id="A0A6V7P0Z2"/>
<gene>
    <name evidence="2" type="ORF">CB5_LOCUS7425</name>
</gene>
<evidence type="ECO:0000313" key="2">
    <source>
        <dbReference type="EMBL" id="CAD1824214.1"/>
    </source>
</evidence>
<keyword evidence="1" id="KW-0472">Membrane</keyword>
<organism evidence="2">
    <name type="scientific">Ananas comosus var. bracteatus</name>
    <name type="common">red pineapple</name>
    <dbReference type="NCBI Taxonomy" id="296719"/>
    <lineage>
        <taxon>Eukaryota</taxon>
        <taxon>Viridiplantae</taxon>
        <taxon>Streptophyta</taxon>
        <taxon>Embryophyta</taxon>
        <taxon>Tracheophyta</taxon>
        <taxon>Spermatophyta</taxon>
        <taxon>Magnoliopsida</taxon>
        <taxon>Liliopsida</taxon>
        <taxon>Poales</taxon>
        <taxon>Bromeliaceae</taxon>
        <taxon>Bromelioideae</taxon>
        <taxon>Ananas</taxon>
    </lineage>
</organism>
<reference evidence="2" key="1">
    <citation type="submission" date="2020-07" db="EMBL/GenBank/DDBJ databases">
        <authorList>
            <person name="Lin J."/>
        </authorList>
    </citation>
    <scope>NUCLEOTIDE SEQUENCE</scope>
</reference>
<dbReference type="EMBL" id="LR862143">
    <property type="protein sequence ID" value="CAD1824214.1"/>
    <property type="molecule type" value="Genomic_DNA"/>
</dbReference>
<name>A0A6V7P0Z2_ANACO</name>